<gene>
    <name evidence="6" type="ORF">CQA43_03300</name>
</gene>
<dbReference type="SUPFAM" id="SSF53187">
    <property type="entry name" value="Zn-dependent exopeptidases"/>
    <property type="match status" value="1"/>
</dbReference>
<dbReference type="InterPro" id="IPR050695">
    <property type="entry name" value="N-acetylmuramoyl_amidase_3"/>
</dbReference>
<dbReference type="PANTHER" id="PTHR30404:SF0">
    <property type="entry name" value="N-ACETYLMURAMOYL-L-ALANINE AMIDASE AMIC"/>
    <property type="match status" value="1"/>
</dbReference>
<dbReference type="Gene3D" id="3.40.630.40">
    <property type="entry name" value="Zn-dependent exopeptidases"/>
    <property type="match status" value="1"/>
</dbReference>
<evidence type="ECO:0000256" key="1">
    <source>
        <dbReference type="ARBA" id="ARBA00001561"/>
    </source>
</evidence>
<accession>A0A3D8IFT2</accession>
<organism evidence="6 7">
    <name type="scientific">Helicobacter ganmani</name>
    <dbReference type="NCBI Taxonomy" id="60246"/>
    <lineage>
        <taxon>Bacteria</taxon>
        <taxon>Pseudomonadati</taxon>
        <taxon>Campylobacterota</taxon>
        <taxon>Epsilonproteobacteria</taxon>
        <taxon>Campylobacterales</taxon>
        <taxon>Helicobacteraceae</taxon>
        <taxon>Helicobacter</taxon>
    </lineage>
</organism>
<keyword evidence="7" id="KW-1185">Reference proteome</keyword>
<dbReference type="Pfam" id="PF01520">
    <property type="entry name" value="Amidase_3"/>
    <property type="match status" value="1"/>
</dbReference>
<dbReference type="RefSeq" id="WP_115551179.1">
    <property type="nucleotide sequence ID" value="NZ_CAONBV010000009.1"/>
</dbReference>
<comment type="catalytic activity">
    <reaction evidence="1">
        <text>Hydrolyzes the link between N-acetylmuramoyl residues and L-amino acid residues in certain cell-wall glycopeptides.</text>
        <dbReference type="EC" id="3.5.1.28"/>
    </reaction>
</comment>
<dbReference type="EMBL" id="NXLS01000002">
    <property type="protein sequence ID" value="RDU63855.1"/>
    <property type="molecule type" value="Genomic_DNA"/>
</dbReference>
<dbReference type="FunFam" id="3.40.630.40:FF:000005">
    <property type="entry name" value="N-acetylmuramoyl-L-alanine amidase (AmiA)"/>
    <property type="match status" value="1"/>
</dbReference>
<evidence type="ECO:0000256" key="3">
    <source>
        <dbReference type="ARBA" id="ARBA00022801"/>
    </source>
</evidence>
<name>A0A3D8IFT2_9HELI</name>
<sequence length="403" mass="45444">MIRFFLLFCLFCSGLLAEVKILSVQQLQNGIVLNFNQIIKPTDFKNFLLQSQEKLRYVYDIESQLQGSARVFEFQGDVRVKVAQNSQEKVRLVITSSEQLKIELKINKKQATFTIPNAKLAQSNFSIASLFEPQIPANQSKEIQKKQTPVKTESSKSSPKKQEKTTPKTAHTTKSYSNKINKTIVIDPGHGGKDCGAMGVDRVCEKKIVLNIGKYLRDELKKRGYKTYMTRDKDVFIGLRQRTNFANNKNADLFISIHANAISENKAKFEGVESYFLSTARSERAKKVAALENKDDTEGMNYFSKQSFLNTLNTQRIVASNRLAIDIQYGMLQSLRPKYATLDGGVREGPFWVLVGAIMPSVLLEVGYITHPKEGKRLNQTAFQKTIAKGIADGVDGYFQKNP</sequence>
<protein>
    <recommendedName>
        <fullName evidence="2">N-acetylmuramoyl-L-alanine amidase</fullName>
        <ecNumber evidence="2">3.5.1.28</ecNumber>
    </recommendedName>
</protein>
<evidence type="ECO:0000256" key="4">
    <source>
        <dbReference type="SAM" id="MobiDB-lite"/>
    </source>
</evidence>
<comment type="caution">
    <text evidence="6">The sequence shown here is derived from an EMBL/GenBank/DDBJ whole genome shotgun (WGS) entry which is preliminary data.</text>
</comment>
<dbReference type="CDD" id="cd02696">
    <property type="entry name" value="MurNAc-LAA"/>
    <property type="match status" value="1"/>
</dbReference>
<feature type="region of interest" description="Disordered" evidence="4">
    <location>
        <begin position="138"/>
        <end position="174"/>
    </location>
</feature>
<dbReference type="GO" id="GO:0009253">
    <property type="term" value="P:peptidoglycan catabolic process"/>
    <property type="evidence" value="ECO:0007669"/>
    <property type="project" value="InterPro"/>
</dbReference>
<dbReference type="PANTHER" id="PTHR30404">
    <property type="entry name" value="N-ACETYLMURAMOYL-L-ALANINE AMIDASE"/>
    <property type="match status" value="1"/>
</dbReference>
<dbReference type="GeneID" id="82535307"/>
<dbReference type="OrthoDB" id="9806267at2"/>
<proteinExistence type="predicted"/>
<reference evidence="6 7" key="1">
    <citation type="submission" date="2018-04" db="EMBL/GenBank/DDBJ databases">
        <title>Novel Campyloabacter and Helicobacter Species and Strains.</title>
        <authorList>
            <person name="Mannion A.J."/>
            <person name="Shen Z."/>
            <person name="Fox J.G."/>
        </authorList>
    </citation>
    <scope>NUCLEOTIDE SEQUENCE [LARGE SCALE GENOMIC DNA]</scope>
    <source>
        <strain evidence="6 7">MIT 99-5101</strain>
    </source>
</reference>
<dbReference type="EC" id="3.5.1.28" evidence="2"/>
<dbReference type="InterPro" id="IPR002508">
    <property type="entry name" value="MurNAc-LAA_cat"/>
</dbReference>
<keyword evidence="3" id="KW-0378">Hydrolase</keyword>
<dbReference type="GO" id="GO:0008745">
    <property type="term" value="F:N-acetylmuramoyl-L-alanine amidase activity"/>
    <property type="evidence" value="ECO:0007669"/>
    <property type="project" value="UniProtKB-EC"/>
</dbReference>
<dbReference type="SMART" id="SM00646">
    <property type="entry name" value="Ami_3"/>
    <property type="match status" value="1"/>
</dbReference>
<evidence type="ECO:0000313" key="6">
    <source>
        <dbReference type="EMBL" id="RDU63855.1"/>
    </source>
</evidence>
<dbReference type="AlphaFoldDB" id="A0A3D8IFT2"/>
<dbReference type="GO" id="GO:0030288">
    <property type="term" value="C:outer membrane-bounded periplasmic space"/>
    <property type="evidence" value="ECO:0007669"/>
    <property type="project" value="TreeGrafter"/>
</dbReference>
<feature type="domain" description="MurNAc-LAA" evidence="5">
    <location>
        <begin position="243"/>
        <end position="396"/>
    </location>
</feature>
<evidence type="ECO:0000313" key="7">
    <source>
        <dbReference type="Proteomes" id="UP000256650"/>
    </source>
</evidence>
<feature type="compositionally biased region" description="Polar residues" evidence="4">
    <location>
        <begin position="138"/>
        <end position="150"/>
    </location>
</feature>
<evidence type="ECO:0000259" key="5">
    <source>
        <dbReference type="SMART" id="SM00646"/>
    </source>
</evidence>
<evidence type="ECO:0000256" key="2">
    <source>
        <dbReference type="ARBA" id="ARBA00011901"/>
    </source>
</evidence>
<dbReference type="Proteomes" id="UP000256650">
    <property type="component" value="Unassembled WGS sequence"/>
</dbReference>